<dbReference type="STRING" id="1830138.SAMN05443507_11238"/>
<dbReference type="InterPro" id="IPR036847">
    <property type="entry name" value="RimP_C_sf"/>
</dbReference>
<dbReference type="FunFam" id="3.30.300.70:FF:000001">
    <property type="entry name" value="Ribosome maturation factor RimP"/>
    <property type="match status" value="1"/>
</dbReference>
<dbReference type="NCBIfam" id="NF000928">
    <property type="entry name" value="PRK00092.1-2"/>
    <property type="match status" value="1"/>
</dbReference>
<accession>A0A1M6RKN3</accession>
<dbReference type="Proteomes" id="UP000184016">
    <property type="component" value="Unassembled WGS sequence"/>
</dbReference>
<dbReference type="InterPro" id="IPR028989">
    <property type="entry name" value="RimP_N"/>
</dbReference>
<dbReference type="GO" id="GO:0006412">
    <property type="term" value="P:translation"/>
    <property type="evidence" value="ECO:0007669"/>
    <property type="project" value="TreeGrafter"/>
</dbReference>
<gene>
    <name evidence="3" type="primary">rimP</name>
    <name evidence="6" type="ORF">SAMN05443507_11238</name>
</gene>
<dbReference type="AlphaFoldDB" id="A0A1M6RKN3"/>
<feature type="domain" description="Ribosome maturation factor RimP C-terminal" evidence="5">
    <location>
        <begin position="88"/>
        <end position="155"/>
    </location>
</feature>
<dbReference type="Gene3D" id="2.30.30.180">
    <property type="entry name" value="Ribosome maturation factor RimP, C-terminal domain"/>
    <property type="match status" value="1"/>
</dbReference>
<dbReference type="OrthoDB" id="9805006at2"/>
<organism evidence="6 7">
    <name type="scientific">Alicyclobacillus tolerans</name>
    <dbReference type="NCBI Taxonomy" id="90970"/>
    <lineage>
        <taxon>Bacteria</taxon>
        <taxon>Bacillati</taxon>
        <taxon>Bacillota</taxon>
        <taxon>Bacilli</taxon>
        <taxon>Bacillales</taxon>
        <taxon>Alicyclobacillaceae</taxon>
        <taxon>Alicyclobacillus</taxon>
    </lineage>
</organism>
<dbReference type="EMBL" id="FRAF01000012">
    <property type="protein sequence ID" value="SHK32897.1"/>
    <property type="molecule type" value="Genomic_DNA"/>
</dbReference>
<keyword evidence="1 3" id="KW-0963">Cytoplasm</keyword>
<comment type="similarity">
    <text evidence="3">Belongs to the RimP family.</text>
</comment>
<dbReference type="InterPro" id="IPR003728">
    <property type="entry name" value="Ribosome_maturation_RimP"/>
</dbReference>
<dbReference type="RefSeq" id="WP_072874090.1">
    <property type="nucleotide sequence ID" value="NZ_FRAF01000012.1"/>
</dbReference>
<comment type="function">
    <text evidence="3">Required for maturation of 30S ribosomal subunits.</text>
</comment>
<reference evidence="7" key="1">
    <citation type="submission" date="2016-11" db="EMBL/GenBank/DDBJ databases">
        <authorList>
            <person name="Varghese N."/>
            <person name="Submissions S."/>
        </authorList>
    </citation>
    <scope>NUCLEOTIDE SEQUENCE [LARGE SCALE GENOMIC DNA]</scope>
    <source>
        <strain evidence="7">USBA-503</strain>
    </source>
</reference>
<evidence type="ECO:0000259" key="4">
    <source>
        <dbReference type="Pfam" id="PF02576"/>
    </source>
</evidence>
<evidence type="ECO:0000313" key="6">
    <source>
        <dbReference type="EMBL" id="SHK32897.1"/>
    </source>
</evidence>
<dbReference type="CDD" id="cd01734">
    <property type="entry name" value="YlxS_C"/>
    <property type="match status" value="1"/>
</dbReference>
<comment type="subcellular location">
    <subcellularLocation>
        <location evidence="3">Cytoplasm</location>
    </subcellularLocation>
</comment>
<protein>
    <recommendedName>
        <fullName evidence="3">Ribosome maturation factor RimP</fullName>
    </recommendedName>
</protein>
<feature type="domain" description="Ribosome maturation factor RimP N-terminal" evidence="4">
    <location>
        <begin position="16"/>
        <end position="85"/>
    </location>
</feature>
<dbReference type="Gene3D" id="3.30.300.70">
    <property type="entry name" value="RimP-like superfamily, N-terminal"/>
    <property type="match status" value="1"/>
</dbReference>
<keyword evidence="7" id="KW-1185">Reference proteome</keyword>
<evidence type="ECO:0000259" key="5">
    <source>
        <dbReference type="Pfam" id="PF17384"/>
    </source>
</evidence>
<dbReference type="InterPro" id="IPR035956">
    <property type="entry name" value="RimP_N_sf"/>
</dbReference>
<dbReference type="HAMAP" id="MF_01077">
    <property type="entry name" value="RimP"/>
    <property type="match status" value="1"/>
</dbReference>
<dbReference type="InterPro" id="IPR028998">
    <property type="entry name" value="RimP_C"/>
</dbReference>
<proteinExistence type="inferred from homology"/>
<dbReference type="PANTHER" id="PTHR33867:SF1">
    <property type="entry name" value="RIBOSOME MATURATION FACTOR RIMP"/>
    <property type="match status" value="1"/>
</dbReference>
<evidence type="ECO:0000256" key="1">
    <source>
        <dbReference type="ARBA" id="ARBA00022490"/>
    </source>
</evidence>
<dbReference type="GO" id="GO:0005829">
    <property type="term" value="C:cytosol"/>
    <property type="evidence" value="ECO:0007669"/>
    <property type="project" value="TreeGrafter"/>
</dbReference>
<name>A0A1M6RKN3_9BACL</name>
<dbReference type="GO" id="GO:0000028">
    <property type="term" value="P:ribosomal small subunit assembly"/>
    <property type="evidence" value="ECO:0007669"/>
    <property type="project" value="TreeGrafter"/>
</dbReference>
<evidence type="ECO:0000256" key="3">
    <source>
        <dbReference type="HAMAP-Rule" id="MF_01077"/>
    </source>
</evidence>
<dbReference type="SUPFAM" id="SSF74942">
    <property type="entry name" value="YhbC-like, C-terminal domain"/>
    <property type="match status" value="1"/>
</dbReference>
<evidence type="ECO:0000256" key="2">
    <source>
        <dbReference type="ARBA" id="ARBA00022517"/>
    </source>
</evidence>
<sequence>MANERVTDIVERLALPIVEQAGVELVEVEYRKEGSNWYLRVYIDKEGGVDIDDCSHVSEQLSDELDRVDPIPNSYFLEVSSPGAERPLKKPADFYKAVGERVHIRLYEPLLGQKTFDGTLLSYNEQELEVEYIDKTAAKRVILPVSKVASARLSVWL</sequence>
<evidence type="ECO:0000313" key="7">
    <source>
        <dbReference type="Proteomes" id="UP000184016"/>
    </source>
</evidence>
<dbReference type="PANTHER" id="PTHR33867">
    <property type="entry name" value="RIBOSOME MATURATION FACTOR RIMP"/>
    <property type="match status" value="1"/>
</dbReference>
<keyword evidence="2 3" id="KW-0690">Ribosome biogenesis</keyword>
<dbReference type="Pfam" id="PF17384">
    <property type="entry name" value="DUF150_C"/>
    <property type="match status" value="1"/>
</dbReference>
<dbReference type="Pfam" id="PF02576">
    <property type="entry name" value="RimP_N"/>
    <property type="match status" value="1"/>
</dbReference>
<dbReference type="SUPFAM" id="SSF75420">
    <property type="entry name" value="YhbC-like, N-terminal domain"/>
    <property type="match status" value="1"/>
</dbReference>